<dbReference type="Proteomes" id="UP000053328">
    <property type="component" value="Unassembled WGS sequence"/>
</dbReference>
<dbReference type="Gene3D" id="2.170.270.10">
    <property type="entry name" value="SET domain"/>
    <property type="match status" value="1"/>
</dbReference>
<reference evidence="4 5" key="1">
    <citation type="submission" date="2015-01" db="EMBL/GenBank/DDBJ databases">
        <title>The Genome Sequence of Exophiala spinifera CBS89968.</title>
        <authorList>
            <consortium name="The Broad Institute Genomics Platform"/>
            <person name="Cuomo C."/>
            <person name="de Hoog S."/>
            <person name="Gorbushina A."/>
            <person name="Stielow B."/>
            <person name="Teixiera M."/>
            <person name="Abouelleil A."/>
            <person name="Chapman S.B."/>
            <person name="Priest M."/>
            <person name="Young S.K."/>
            <person name="Wortman J."/>
            <person name="Nusbaum C."/>
            <person name="Birren B."/>
        </authorList>
    </citation>
    <scope>NUCLEOTIDE SEQUENCE [LARGE SCALE GENOMIC DNA]</scope>
    <source>
        <strain evidence="4 5">CBS 89968</strain>
    </source>
</reference>
<dbReference type="SMART" id="SM00317">
    <property type="entry name" value="SET"/>
    <property type="match status" value="1"/>
</dbReference>
<evidence type="ECO:0000256" key="2">
    <source>
        <dbReference type="SAM" id="SignalP"/>
    </source>
</evidence>
<feature type="domain" description="SET" evidence="3">
    <location>
        <begin position="144"/>
        <end position="290"/>
    </location>
</feature>
<feature type="chain" id="PRO_5002247676" description="SET domain-containing protein" evidence="2">
    <location>
        <begin position="21"/>
        <end position="461"/>
    </location>
</feature>
<dbReference type="GeneID" id="27338191"/>
<evidence type="ECO:0000313" key="4">
    <source>
        <dbReference type="EMBL" id="KIW10147.1"/>
    </source>
</evidence>
<keyword evidence="2" id="KW-0732">Signal</keyword>
<dbReference type="PROSITE" id="PS50280">
    <property type="entry name" value="SET"/>
    <property type="match status" value="1"/>
</dbReference>
<protein>
    <recommendedName>
        <fullName evidence="3">SET domain-containing protein</fullName>
    </recommendedName>
</protein>
<dbReference type="STRING" id="91928.A0A0D1ZAV8"/>
<keyword evidence="5" id="KW-1185">Reference proteome</keyword>
<dbReference type="EMBL" id="KN847500">
    <property type="protein sequence ID" value="KIW10147.1"/>
    <property type="molecule type" value="Genomic_DNA"/>
</dbReference>
<sequence>MKTYILSYLSLLLVCVRASANPEALSTVHARGPDGGIVSTQPEPGVVSQSQAASQGSGRPEGLSSEDKAGRFGSGHHGATLSHPPVCTDVLASVDDILCVYTYASFSDGRGISIFTTPAVHEHFSQLLERHYSSPDPDINAGPSKWTSRFIRGKGIGVVATTALAYGEKLSSFTPVLLVLLDEQSLTPLEREHYLRTAILQLPAPTRSQFLALTRIYDDDRIEVQDIIKANSFELQVGGIMHLAVFPEISRLNHDCAPNAQYYMQPEALTHVLRATRDVREGEELSISYIEPLGSARKRGYHLKAAFHFMCGCDRCSDPDASDARMSKIHALHDAFQDWSWTEDDVPEVIGDLSFSPPPPSKHYNHPITNAAEYVIQLHNEEGLEGFLDTPFGHAALAYAGLKQEKPAMLYAKKALKALRLRFGPAGGANAEVWEGILRDGIRKHWSWGKRLGGNEGHHEL</sequence>
<feature type="region of interest" description="Disordered" evidence="1">
    <location>
        <begin position="30"/>
        <end position="77"/>
    </location>
</feature>
<evidence type="ECO:0000256" key="1">
    <source>
        <dbReference type="SAM" id="MobiDB-lite"/>
    </source>
</evidence>
<gene>
    <name evidence="4" type="ORF">PV08_11108</name>
</gene>
<dbReference type="InterPro" id="IPR053185">
    <property type="entry name" value="SET_domain_protein"/>
</dbReference>
<dbReference type="PANTHER" id="PTHR47332:SF6">
    <property type="entry name" value="SET DOMAIN-CONTAINING PROTEIN"/>
    <property type="match status" value="1"/>
</dbReference>
<dbReference type="InterPro" id="IPR001214">
    <property type="entry name" value="SET_dom"/>
</dbReference>
<evidence type="ECO:0000259" key="3">
    <source>
        <dbReference type="PROSITE" id="PS50280"/>
    </source>
</evidence>
<dbReference type="Pfam" id="PF00856">
    <property type="entry name" value="SET"/>
    <property type="match status" value="1"/>
</dbReference>
<dbReference type="CDD" id="cd20071">
    <property type="entry name" value="SET_SMYD"/>
    <property type="match status" value="1"/>
</dbReference>
<dbReference type="AlphaFoldDB" id="A0A0D1ZAV8"/>
<dbReference type="InterPro" id="IPR046341">
    <property type="entry name" value="SET_dom_sf"/>
</dbReference>
<dbReference type="RefSeq" id="XP_016230363.1">
    <property type="nucleotide sequence ID" value="XM_016385419.1"/>
</dbReference>
<feature type="signal peptide" evidence="2">
    <location>
        <begin position="1"/>
        <end position="20"/>
    </location>
</feature>
<evidence type="ECO:0000313" key="5">
    <source>
        <dbReference type="Proteomes" id="UP000053328"/>
    </source>
</evidence>
<dbReference type="HOGENOM" id="CLU_028281_6_1_1"/>
<dbReference type="OrthoDB" id="265717at2759"/>
<proteinExistence type="predicted"/>
<dbReference type="SUPFAM" id="SSF82199">
    <property type="entry name" value="SET domain"/>
    <property type="match status" value="1"/>
</dbReference>
<dbReference type="VEuPathDB" id="FungiDB:PV08_11108"/>
<organism evidence="4 5">
    <name type="scientific">Exophiala spinifera</name>
    <dbReference type="NCBI Taxonomy" id="91928"/>
    <lineage>
        <taxon>Eukaryota</taxon>
        <taxon>Fungi</taxon>
        <taxon>Dikarya</taxon>
        <taxon>Ascomycota</taxon>
        <taxon>Pezizomycotina</taxon>
        <taxon>Eurotiomycetes</taxon>
        <taxon>Chaetothyriomycetidae</taxon>
        <taxon>Chaetothyriales</taxon>
        <taxon>Herpotrichiellaceae</taxon>
        <taxon>Exophiala</taxon>
    </lineage>
</organism>
<dbReference type="PANTHER" id="PTHR47332">
    <property type="entry name" value="SET DOMAIN-CONTAINING PROTEIN 5"/>
    <property type="match status" value="1"/>
</dbReference>
<feature type="compositionally biased region" description="Low complexity" evidence="1">
    <location>
        <begin position="45"/>
        <end position="58"/>
    </location>
</feature>
<accession>A0A0D1ZAV8</accession>
<name>A0A0D1ZAV8_9EURO</name>